<dbReference type="GO" id="GO:0003723">
    <property type="term" value="F:RNA binding"/>
    <property type="evidence" value="ECO:0007669"/>
    <property type="project" value="InterPro"/>
</dbReference>
<evidence type="ECO:0000259" key="11">
    <source>
        <dbReference type="PROSITE" id="PS52002"/>
    </source>
</evidence>
<comment type="domain">
    <text evidence="10">Consists of three domains, a large central CORE domain and two small peripheral domains, NMPbind and LID, which undergo movements during catalysis. The LID domain closes over the site of phosphoryl transfer upon ATP binding. Assembling and dissambling the active center during each catalytic cycle provides an effective means to prevent ATP hydrolysis.</text>
</comment>
<comment type="subunit">
    <text evidence="10">Monomer.</text>
</comment>
<feature type="domain" description="Sm" evidence="11">
    <location>
        <begin position="9"/>
        <end position="84"/>
    </location>
</feature>
<dbReference type="EC" id="2.7.4.14" evidence="10"/>
<evidence type="ECO:0000256" key="5">
    <source>
        <dbReference type="ARBA" id="ARBA00022777"/>
    </source>
</evidence>
<dbReference type="PRINTS" id="PR00094">
    <property type="entry name" value="ADENYLTKNASE"/>
</dbReference>
<dbReference type="OrthoDB" id="442176at2759"/>
<reference evidence="12" key="1">
    <citation type="submission" date="2020-09" db="EMBL/GenBank/DDBJ databases">
        <authorList>
            <person name="Kikuchi T."/>
        </authorList>
    </citation>
    <scope>NUCLEOTIDE SEQUENCE</scope>
    <source>
        <strain evidence="12">SH1</strain>
    </source>
</reference>
<dbReference type="InterPro" id="IPR047575">
    <property type="entry name" value="Sm"/>
</dbReference>
<comment type="catalytic activity">
    <reaction evidence="9 10">
        <text>UMP + ATP = UDP + ADP</text>
        <dbReference type="Rhea" id="RHEA:24400"/>
        <dbReference type="ChEBI" id="CHEBI:30616"/>
        <dbReference type="ChEBI" id="CHEBI:57865"/>
        <dbReference type="ChEBI" id="CHEBI:58223"/>
        <dbReference type="ChEBI" id="CHEBI:456216"/>
        <dbReference type="EC" id="2.7.4.14"/>
    </reaction>
</comment>
<dbReference type="SMART" id="SM00651">
    <property type="entry name" value="Sm"/>
    <property type="match status" value="1"/>
</dbReference>
<dbReference type="InterPro" id="IPR033690">
    <property type="entry name" value="Adenylat_kinase_CS"/>
</dbReference>
<dbReference type="GO" id="GO:0006221">
    <property type="term" value="P:pyrimidine nucleotide biosynthetic process"/>
    <property type="evidence" value="ECO:0007669"/>
    <property type="project" value="UniProtKB-UniRule"/>
</dbReference>
<feature type="binding site" evidence="10">
    <location>
        <begin position="181"/>
        <end position="186"/>
    </location>
    <ligand>
        <name>ATP</name>
        <dbReference type="ChEBI" id="CHEBI:30616"/>
    </ligand>
</feature>
<comment type="caution">
    <text evidence="10">Lacks conserved residue(s) required for the propagation of feature annotation.</text>
</comment>
<feature type="binding site" evidence="10">
    <location>
        <position position="264"/>
    </location>
    <ligand>
        <name>CMP</name>
        <dbReference type="ChEBI" id="CHEBI:60377"/>
    </ligand>
</feature>
<dbReference type="InterPro" id="IPR010920">
    <property type="entry name" value="LSM_dom_sf"/>
</dbReference>
<keyword evidence="6 10" id="KW-0067">ATP-binding</keyword>
<dbReference type="EMBL" id="CAJFDH010000002">
    <property type="protein sequence ID" value="CAD5210858.1"/>
    <property type="molecule type" value="Genomic_DNA"/>
</dbReference>
<keyword evidence="5 10" id="KW-0418">Kinase</keyword>
<sequence length="362" mass="40798">MELPDPFLPGAISLLDQLDKRMMVMLRDGKTLIGDLRTIDQFANLVLHNTLERIYVDSYYGDIPRGMFLIRGENVVLAGELTEDEPKSLTKVPLEEILRMQKEKQEEKEERDKARRRILSGRGFVSIIVWNRLIAAAPGKALNFRIFQQFLQHSKLAARKMSTESTGPRKHNVVFVLGPPGSGKGTQCAKIQQNFGFVHLSAGDLLRAERKREGSEFGELIETHIKNGSIVPVEITCKLIENAMLASGDAQGFLVDGFPRNKNNLEGWQKEMNDKTKVHFVLYLAAPLDVCVGRCLGRSEGRVDDNEETMQKRIVTYNEQTMPIIDYYRGLGLVRQISSEPGPDEVFVSVEKVFTEAGFNSQ</sequence>
<comment type="subcellular location">
    <subcellularLocation>
        <location evidence="1">Cytoplasm</location>
        <location evidence="1">P-body</location>
    </subcellularLocation>
    <subcellularLocation>
        <location evidence="10">Cytoplasm</location>
    </subcellularLocation>
    <subcellularLocation>
        <location evidence="10">Nucleus</location>
    </subcellularLocation>
</comment>
<feature type="region of interest" description="NMPbind" evidence="10">
    <location>
        <begin position="201"/>
        <end position="231"/>
    </location>
</feature>
<dbReference type="PROSITE" id="PS52002">
    <property type="entry name" value="SM"/>
    <property type="match status" value="1"/>
</dbReference>
<keyword evidence="4 10" id="KW-0547">Nucleotide-binding</keyword>
<gene>
    <name evidence="12" type="ORF">BOKJ2_LOCUS3404</name>
</gene>
<comment type="cofactor">
    <cofactor evidence="10">
        <name>Mg(2+)</name>
        <dbReference type="ChEBI" id="CHEBI:18420"/>
    </cofactor>
    <text evidence="10">Binds 1 Mg(2+) ion per monomer.</text>
</comment>
<comment type="catalytic activity">
    <reaction evidence="10">
        <text>dCMP + ATP = dCDP + ADP</text>
        <dbReference type="Rhea" id="RHEA:25094"/>
        <dbReference type="ChEBI" id="CHEBI:30616"/>
        <dbReference type="ChEBI" id="CHEBI:57566"/>
        <dbReference type="ChEBI" id="CHEBI:58593"/>
        <dbReference type="ChEBI" id="CHEBI:456216"/>
        <dbReference type="EC" id="2.7.4.14"/>
    </reaction>
</comment>
<keyword evidence="2 10" id="KW-0963">Cytoplasm</keyword>
<dbReference type="InterPro" id="IPR034104">
    <property type="entry name" value="Lsm1"/>
</dbReference>
<feature type="binding site" evidence="10">
    <location>
        <position position="302"/>
    </location>
    <ligand>
        <name>a ribonucleoside 5'-phosphate</name>
        <dbReference type="ChEBI" id="CHEBI:58043"/>
    </ligand>
</feature>
<dbReference type="CDD" id="cd01428">
    <property type="entry name" value="ADK"/>
    <property type="match status" value="1"/>
</dbReference>
<feature type="binding site" evidence="10">
    <location>
        <begin position="229"/>
        <end position="231"/>
    </location>
    <ligand>
        <name>a ribonucleoside 5'-phosphate</name>
        <dbReference type="ChEBI" id="CHEBI:58043"/>
    </ligand>
</feature>
<evidence type="ECO:0000256" key="10">
    <source>
        <dbReference type="HAMAP-Rule" id="MF_03172"/>
    </source>
</evidence>
<keyword evidence="13" id="KW-1185">Reference proteome</keyword>
<keyword evidence="3 10" id="KW-0808">Transferase</keyword>
<dbReference type="AlphaFoldDB" id="A0A811K623"/>
<dbReference type="Proteomes" id="UP000614601">
    <property type="component" value="Unassembled WGS sequence"/>
</dbReference>
<dbReference type="NCBIfam" id="TIGR01359">
    <property type="entry name" value="UMP_CMP_kin_fam"/>
    <property type="match status" value="1"/>
</dbReference>
<dbReference type="EMBL" id="CAJFCW020000002">
    <property type="protein sequence ID" value="CAG9092240.1"/>
    <property type="molecule type" value="Genomic_DNA"/>
</dbReference>
<dbReference type="SUPFAM" id="SSF52540">
    <property type="entry name" value="P-loop containing nucleoside triphosphate hydrolases"/>
    <property type="match status" value="1"/>
</dbReference>
<dbReference type="GO" id="GO:0006207">
    <property type="term" value="P:'de novo' pyrimidine nucleobase biosynthetic process"/>
    <property type="evidence" value="ECO:0007669"/>
    <property type="project" value="InterPro"/>
</dbReference>
<evidence type="ECO:0000256" key="6">
    <source>
        <dbReference type="ARBA" id="ARBA00022840"/>
    </source>
</evidence>
<protein>
    <recommendedName>
        <fullName evidence="10">UMP-CMP kinase</fullName>
        <ecNumber evidence="10">2.7.4.14</ecNumber>
    </recommendedName>
    <alternativeName>
        <fullName evidence="10">Deoxycytidylate kinase</fullName>
        <shortName evidence="10">CK</shortName>
        <shortName evidence="10">dCMP kinase</shortName>
    </alternativeName>
    <alternativeName>
        <fullName evidence="10">Uridine monophosphate/cytidine monophosphate kinase</fullName>
        <shortName evidence="10">UMP/CMP kinase</shortName>
        <shortName evidence="10">UMP/CMPK</shortName>
    </alternativeName>
</protein>
<evidence type="ECO:0000256" key="8">
    <source>
        <dbReference type="ARBA" id="ARBA00023242"/>
    </source>
</evidence>
<organism evidence="12 13">
    <name type="scientific">Bursaphelenchus okinawaensis</name>
    <dbReference type="NCBI Taxonomy" id="465554"/>
    <lineage>
        <taxon>Eukaryota</taxon>
        <taxon>Metazoa</taxon>
        <taxon>Ecdysozoa</taxon>
        <taxon>Nematoda</taxon>
        <taxon>Chromadorea</taxon>
        <taxon>Rhabditida</taxon>
        <taxon>Tylenchina</taxon>
        <taxon>Tylenchomorpha</taxon>
        <taxon>Aphelenchoidea</taxon>
        <taxon>Aphelenchoididae</taxon>
        <taxon>Bursaphelenchus</taxon>
    </lineage>
</organism>
<evidence type="ECO:0000313" key="13">
    <source>
        <dbReference type="Proteomes" id="UP000614601"/>
    </source>
</evidence>
<comment type="function">
    <text evidence="10">Catalyzes the phosphorylation of pyrimidine nucleoside monophosphates at the expense of ATP. Plays an important role in de novo pyrimidine nucleotide biosynthesis. Has preference for UMP and CMP as phosphate acceptors.</text>
</comment>
<evidence type="ECO:0000256" key="3">
    <source>
        <dbReference type="ARBA" id="ARBA00022679"/>
    </source>
</evidence>
<evidence type="ECO:0000256" key="9">
    <source>
        <dbReference type="ARBA" id="ARBA00048116"/>
    </source>
</evidence>
<dbReference type="GO" id="GO:0019205">
    <property type="term" value="F:nucleobase-containing compound kinase activity"/>
    <property type="evidence" value="ECO:0007669"/>
    <property type="project" value="InterPro"/>
</dbReference>
<name>A0A811K623_9BILA</name>
<dbReference type="PANTHER" id="PTHR23359">
    <property type="entry name" value="NUCLEOTIDE KINASE"/>
    <property type="match status" value="1"/>
</dbReference>
<dbReference type="InterPro" id="IPR001163">
    <property type="entry name" value="Sm_dom_euk/arc"/>
</dbReference>
<dbReference type="Gene3D" id="3.40.50.300">
    <property type="entry name" value="P-loop containing nucleotide triphosphate hydrolases"/>
    <property type="match status" value="1"/>
</dbReference>
<dbReference type="GO" id="GO:0005524">
    <property type="term" value="F:ATP binding"/>
    <property type="evidence" value="ECO:0007669"/>
    <property type="project" value="UniProtKB-KW"/>
</dbReference>
<dbReference type="Pfam" id="PF01423">
    <property type="entry name" value="LSM"/>
    <property type="match status" value="1"/>
</dbReference>
<feature type="binding site" evidence="10">
    <location>
        <position position="313"/>
    </location>
    <ligand>
        <name>a ribonucleoside 5'-phosphate</name>
        <dbReference type="ChEBI" id="CHEBI:58043"/>
    </ligand>
</feature>
<evidence type="ECO:0000256" key="7">
    <source>
        <dbReference type="ARBA" id="ARBA00022975"/>
    </source>
</evidence>
<proteinExistence type="inferred from homology"/>
<evidence type="ECO:0000256" key="4">
    <source>
        <dbReference type="ARBA" id="ARBA00022741"/>
    </source>
</evidence>
<dbReference type="Proteomes" id="UP000783686">
    <property type="component" value="Unassembled WGS sequence"/>
</dbReference>
<dbReference type="HAMAP" id="MF_00235">
    <property type="entry name" value="Adenylate_kinase_Adk"/>
    <property type="match status" value="1"/>
</dbReference>
<dbReference type="GO" id="GO:0016776">
    <property type="term" value="F:phosphotransferase activity, phosphate group as acceptor"/>
    <property type="evidence" value="ECO:0007669"/>
    <property type="project" value="InterPro"/>
</dbReference>
<keyword evidence="8 10" id="KW-0539">Nucleus</keyword>
<feature type="binding site" evidence="10">
    <location>
        <position position="298"/>
    </location>
    <ligand>
        <name>ATP</name>
        <dbReference type="ChEBI" id="CHEBI:30616"/>
    </ligand>
</feature>
<dbReference type="HAMAP" id="MF_03172">
    <property type="entry name" value="Adenylate_kinase_UMP_CMP_kin"/>
    <property type="match status" value="1"/>
</dbReference>
<dbReference type="GO" id="GO:0005634">
    <property type="term" value="C:nucleus"/>
    <property type="evidence" value="ECO:0007669"/>
    <property type="project" value="UniProtKB-SubCell"/>
</dbReference>
<evidence type="ECO:0000256" key="2">
    <source>
        <dbReference type="ARBA" id="ARBA00022490"/>
    </source>
</evidence>
<feature type="binding site" evidence="10">
    <location>
        <position position="341"/>
    </location>
    <ligand>
        <name>ATP</name>
        <dbReference type="ChEBI" id="CHEBI:30616"/>
    </ligand>
</feature>
<dbReference type="GO" id="GO:0000932">
    <property type="term" value="C:P-body"/>
    <property type="evidence" value="ECO:0007669"/>
    <property type="project" value="UniProtKB-SubCell"/>
</dbReference>
<evidence type="ECO:0000313" key="12">
    <source>
        <dbReference type="EMBL" id="CAD5210858.1"/>
    </source>
</evidence>
<dbReference type="SUPFAM" id="SSF50182">
    <property type="entry name" value="Sm-like ribonucleoproteins"/>
    <property type="match status" value="1"/>
</dbReference>
<dbReference type="GO" id="GO:0000956">
    <property type="term" value="P:nuclear-transcribed mRNA catabolic process"/>
    <property type="evidence" value="ECO:0007669"/>
    <property type="project" value="InterPro"/>
</dbReference>
<comment type="similarity">
    <text evidence="10">Belongs to the adenylate kinase family. UMP-CMP kinase subfamily.</text>
</comment>
<dbReference type="InterPro" id="IPR027417">
    <property type="entry name" value="P-loop_NTPase"/>
</dbReference>
<feature type="binding site" evidence="10">
    <location>
        <position position="207"/>
    </location>
    <ligand>
        <name>a ribonucleoside 5'-phosphate</name>
        <dbReference type="ChEBI" id="CHEBI:58043"/>
    </ligand>
</feature>
<accession>A0A811K623</accession>
<dbReference type="GO" id="GO:0009123">
    <property type="term" value="P:nucleoside monophosphate metabolic process"/>
    <property type="evidence" value="ECO:0007669"/>
    <property type="project" value="UniProtKB-ARBA"/>
</dbReference>
<evidence type="ECO:0000256" key="1">
    <source>
        <dbReference type="ARBA" id="ARBA00004201"/>
    </source>
</evidence>
<dbReference type="InterPro" id="IPR006266">
    <property type="entry name" value="UMP_CMP_kinase"/>
</dbReference>
<dbReference type="CDD" id="cd01728">
    <property type="entry name" value="LSm1"/>
    <property type="match status" value="1"/>
</dbReference>
<dbReference type="Pfam" id="PF00406">
    <property type="entry name" value="ADK"/>
    <property type="match status" value="1"/>
</dbReference>
<comment type="caution">
    <text evidence="12">The sequence shown here is derived from an EMBL/GenBank/DDBJ whole genome shotgun (WGS) entry which is preliminary data.</text>
</comment>
<dbReference type="PROSITE" id="PS00113">
    <property type="entry name" value="ADENYLATE_KINASE"/>
    <property type="match status" value="1"/>
</dbReference>
<comment type="catalytic activity">
    <reaction evidence="10">
        <text>CMP + ATP = CDP + ADP</text>
        <dbReference type="Rhea" id="RHEA:11600"/>
        <dbReference type="ChEBI" id="CHEBI:30616"/>
        <dbReference type="ChEBI" id="CHEBI:58069"/>
        <dbReference type="ChEBI" id="CHEBI:60377"/>
        <dbReference type="ChEBI" id="CHEBI:456216"/>
        <dbReference type="EC" id="2.7.4.14"/>
    </reaction>
</comment>
<dbReference type="Gene3D" id="2.30.30.100">
    <property type="match status" value="1"/>
</dbReference>
<dbReference type="InterPro" id="IPR000850">
    <property type="entry name" value="Adenylat/UMP-CMP_kin"/>
</dbReference>
<keyword evidence="7 10" id="KW-0665">Pyrimidine biosynthesis</keyword>
<feature type="binding site" evidence="10">
    <location>
        <begin position="257"/>
        <end position="260"/>
    </location>
    <ligand>
        <name>a ribonucleoside 5'-phosphate</name>
        <dbReference type="ChEBI" id="CHEBI:58043"/>
    </ligand>
</feature>